<dbReference type="SUPFAM" id="SSF159594">
    <property type="entry name" value="XCC0632-like"/>
    <property type="match status" value="1"/>
</dbReference>
<name>A0AA48REI7_9ZZZZ</name>
<proteinExistence type="predicted"/>
<protein>
    <recommendedName>
        <fullName evidence="1">ABC-type transport auxiliary lipoprotein component domain-containing protein</fullName>
    </recommendedName>
</protein>
<accession>A0AA48REI7</accession>
<gene>
    <name evidence="2" type="ORF">AMST5_03305</name>
</gene>
<dbReference type="EMBL" id="OY288114">
    <property type="protein sequence ID" value="CAJ0882087.1"/>
    <property type="molecule type" value="Genomic_DNA"/>
</dbReference>
<dbReference type="AlphaFoldDB" id="A0AA48REI7"/>
<sequence>MMRRGGETRQAGGSRLRACLCILLGILLALSATGCATAPRQAFDLAAAAGALPRAERGGPSLVVREMTAAPPTSSARIVVRDADGSVYILPDSEWSAPLPRLLRDRMVEALQRAGVAAAAYGLAGAALSTDIRRFEIDVARNVAVVELSVRLVDANTGAARAAQSFVAEAPAPEHTGAPAVMALTGAAGQALAKAASWARGKL</sequence>
<dbReference type="InterPro" id="IPR005586">
    <property type="entry name" value="ABC_trans_aux"/>
</dbReference>
<feature type="domain" description="ABC-type transport auxiliary lipoprotein component" evidence="1">
    <location>
        <begin position="44"/>
        <end position="192"/>
    </location>
</feature>
<evidence type="ECO:0000259" key="1">
    <source>
        <dbReference type="Pfam" id="PF03886"/>
    </source>
</evidence>
<dbReference type="Gene3D" id="3.40.50.10610">
    <property type="entry name" value="ABC-type transport auxiliary lipoprotein component"/>
    <property type="match status" value="1"/>
</dbReference>
<reference evidence="2" key="1">
    <citation type="submission" date="2023-07" db="EMBL/GenBank/DDBJ databases">
        <authorList>
            <person name="Pelsma A.J. K."/>
        </authorList>
    </citation>
    <scope>NUCLEOTIDE SEQUENCE</scope>
</reference>
<evidence type="ECO:0000313" key="2">
    <source>
        <dbReference type="EMBL" id="CAJ0882087.1"/>
    </source>
</evidence>
<dbReference type="Pfam" id="PF03886">
    <property type="entry name" value="ABC_trans_aux"/>
    <property type="match status" value="1"/>
</dbReference>
<dbReference type="PROSITE" id="PS51257">
    <property type="entry name" value="PROKAR_LIPOPROTEIN"/>
    <property type="match status" value="1"/>
</dbReference>
<organism evidence="2">
    <name type="scientific">freshwater sediment metagenome</name>
    <dbReference type="NCBI Taxonomy" id="556182"/>
    <lineage>
        <taxon>unclassified sequences</taxon>
        <taxon>metagenomes</taxon>
        <taxon>ecological metagenomes</taxon>
    </lineage>
</organism>